<dbReference type="NCBIfam" id="NF033394">
    <property type="entry name" value="capsid_maj_Podo"/>
    <property type="match status" value="1"/>
</dbReference>
<reference evidence="2" key="1">
    <citation type="submission" date="2016-10" db="EMBL/GenBank/DDBJ databases">
        <authorList>
            <person name="Varghese N."/>
            <person name="Submissions S."/>
        </authorList>
    </citation>
    <scope>NUCLEOTIDE SEQUENCE [LARGE SCALE GENOMIC DNA]</scope>
    <source>
        <strain evidence="2">DSM 123</strain>
    </source>
</reference>
<dbReference type="Proteomes" id="UP000199615">
    <property type="component" value="Unassembled WGS sequence"/>
</dbReference>
<evidence type="ECO:0008006" key="3">
    <source>
        <dbReference type="Google" id="ProtNLM"/>
    </source>
</evidence>
<organism evidence="1 2">
    <name type="scientific">Rhodopseudomonas pseudopalustris</name>
    <dbReference type="NCBI Taxonomy" id="1513892"/>
    <lineage>
        <taxon>Bacteria</taxon>
        <taxon>Pseudomonadati</taxon>
        <taxon>Pseudomonadota</taxon>
        <taxon>Alphaproteobacteria</taxon>
        <taxon>Hyphomicrobiales</taxon>
        <taxon>Nitrobacteraceae</taxon>
        <taxon>Rhodopseudomonas</taxon>
    </lineage>
</organism>
<protein>
    <recommendedName>
        <fullName evidence="3">Phage major capsid protein, HK97 family</fullName>
    </recommendedName>
</protein>
<gene>
    <name evidence="1" type="ORF">SAMN05444123_112124</name>
</gene>
<evidence type="ECO:0000313" key="1">
    <source>
        <dbReference type="EMBL" id="SEP27437.1"/>
    </source>
</evidence>
<keyword evidence="2" id="KW-1185">Reference proteome</keyword>
<proteinExistence type="predicted"/>
<evidence type="ECO:0000313" key="2">
    <source>
        <dbReference type="Proteomes" id="UP000199615"/>
    </source>
</evidence>
<accession>A0A1H8WJ41</accession>
<dbReference type="RefSeq" id="WP_092685949.1">
    <property type="nucleotide sequence ID" value="NZ_FODT01000012.1"/>
</dbReference>
<name>A0A1H8WJ41_9BRAD</name>
<dbReference type="OrthoDB" id="7220886at2"/>
<dbReference type="AlphaFoldDB" id="A0A1H8WJ41"/>
<sequence>MAFTAEEIANINNATLEAFIDKGKVWVQNVANKPMLQAFNAAAGKFSGGKDYVSFGVKSGQGGGSLSGYTGDDQLSYYNPVGIKRAKFPWKEHFIGQQVTHTELKIDGIDIVEDDGEVSTSPMDGREDHALANLLDEKNETLGEDFAFSFDRLLHSDGSTDAKAFAGIQSIILDVPAAGMTGSLSRVANPYWRNRAATVVNGLAGGQDAITSATANGGALIEFLEKEWLLLSKYRKGSTRYKLFAGSDFIAAYRKEMRANGYYTTNGLGGKVDGSQGAVEWKQIPIEWDPTLDDIGLSKRMYVLDMGRTGLRLLYLNGKRMSKHKPARPYDRMVMYNGISTTCVLIAKQLNTSAVYDIK</sequence>
<dbReference type="EMBL" id="FODT01000012">
    <property type="protein sequence ID" value="SEP27437.1"/>
    <property type="molecule type" value="Genomic_DNA"/>
</dbReference>
<dbReference type="InterPro" id="IPR049718">
    <property type="entry name" value="AKO59007-like"/>
</dbReference>